<dbReference type="PROSITE" id="PS00211">
    <property type="entry name" value="ABC_TRANSPORTER_1"/>
    <property type="match status" value="2"/>
</dbReference>
<proteinExistence type="inferred from homology"/>
<comment type="similarity">
    <text evidence="2">Belongs to the ABC transporter superfamily.</text>
</comment>
<dbReference type="Gene3D" id="3.40.50.300">
    <property type="entry name" value="P-loop containing nucleotide triphosphate hydrolases"/>
    <property type="match status" value="2"/>
</dbReference>
<protein>
    <submittedName>
        <fullName evidence="12">ABC transporter, ATP-binding protein</fullName>
    </submittedName>
</protein>
<name>C0EEK0_9FIRM</name>
<evidence type="ECO:0000256" key="9">
    <source>
        <dbReference type="ARBA" id="ARBA00023136"/>
    </source>
</evidence>
<sequence length="572" mass="63862">MSFAYAGCDQPALCELSFGIKPSEFIVVCGRSGCGKSTLLRHMKRELAPDGDREGQVLYNGTDVEELAKRVSAAEIGFVHQNPERQIVTDKVWHELAFGLESLGYSSKIIRRRVAEMASFFGIQTWFRKSVFELSGGQKQLLNLASVMAMQPKVLILDEPTSQLDPIASSEFLETLAKINRELGTTIILSEHRLEEAFPLADRVLVMEQGELLTFDTPEQVGRRLGAEGERHPMFLGLPTAMKVYAGVRPEGSCPITVREGRTWLSEQLGPSPRVTSLPSPAEQREKRENAIELKDVWFRYDRDGEDVVRDLSLQVARGDLFCLIGGNGVGKTTTLKLISGARKPYRGKVLIGGKEIKKYSNQELFTHNLGMLPQNPQALFTEAAVEEELYEMLSYAKLADKERLARVDEMLEFLGLTDLRKMHPYDLSGGEQQRLALGKVLLLEPKILLLDEPTKGLDPFFKTVLAELFAELKSQGVTILMVTHDIEFCAEYADECAMFFDGSVVSQDTPRVFFSGNSFYTTAANRMSRHLFDNAVTYKDVISLCEQNLTPLLLQKHGKSEPSSLRSSSSS</sequence>
<dbReference type="SMART" id="SM00382">
    <property type="entry name" value="AAA"/>
    <property type="match status" value="2"/>
</dbReference>
<dbReference type="InterPro" id="IPR015856">
    <property type="entry name" value="ABC_transpr_CbiO/EcfA_su"/>
</dbReference>
<dbReference type="GO" id="GO:0005524">
    <property type="term" value="F:ATP binding"/>
    <property type="evidence" value="ECO:0007669"/>
    <property type="project" value="UniProtKB-KW"/>
</dbReference>
<comment type="subcellular location">
    <subcellularLocation>
        <location evidence="1">Cell membrane</location>
        <topology evidence="1">Peripheral membrane protein</topology>
    </subcellularLocation>
</comment>
<comment type="caution">
    <text evidence="12">The sequence shown here is derived from an EMBL/GenBank/DDBJ whole genome shotgun (WGS) entry which is preliminary data.</text>
</comment>
<dbReference type="GO" id="GO:0042626">
    <property type="term" value="F:ATPase-coupled transmembrane transporter activity"/>
    <property type="evidence" value="ECO:0007669"/>
    <property type="project" value="TreeGrafter"/>
</dbReference>
<keyword evidence="4" id="KW-1003">Cell membrane</keyword>
<evidence type="ECO:0000256" key="6">
    <source>
        <dbReference type="ARBA" id="ARBA00022741"/>
    </source>
</evidence>
<dbReference type="Proteomes" id="UP000003340">
    <property type="component" value="Unassembled WGS sequence"/>
</dbReference>
<evidence type="ECO:0000256" key="10">
    <source>
        <dbReference type="ARBA" id="ARBA00025157"/>
    </source>
</evidence>
<dbReference type="InterPro" id="IPR003593">
    <property type="entry name" value="AAA+_ATPase"/>
</dbReference>
<dbReference type="eggNOG" id="COG1129">
    <property type="taxonomic scope" value="Bacteria"/>
</dbReference>
<dbReference type="EMBL" id="ACEC01000074">
    <property type="protein sequence ID" value="EEG30098.1"/>
    <property type="molecule type" value="Genomic_DNA"/>
</dbReference>
<dbReference type="PROSITE" id="PS50893">
    <property type="entry name" value="ABC_TRANSPORTER_2"/>
    <property type="match status" value="2"/>
</dbReference>
<dbReference type="PANTHER" id="PTHR43553:SF23">
    <property type="entry name" value="ABC TRANSPORTER ATP-BINDING COMPONENT"/>
    <property type="match status" value="1"/>
</dbReference>
<evidence type="ECO:0000256" key="5">
    <source>
        <dbReference type="ARBA" id="ARBA00022737"/>
    </source>
</evidence>
<comment type="function">
    <text evidence="10">Probably part of an ABC transporter complex. Responsible for energy coupling to the transport system.</text>
</comment>
<keyword evidence="3" id="KW-0813">Transport</keyword>
<dbReference type="CDD" id="cd03225">
    <property type="entry name" value="ABC_cobalt_CbiO_domain1"/>
    <property type="match status" value="2"/>
</dbReference>
<evidence type="ECO:0000313" key="12">
    <source>
        <dbReference type="EMBL" id="EEG30098.1"/>
    </source>
</evidence>
<evidence type="ECO:0000256" key="8">
    <source>
        <dbReference type="ARBA" id="ARBA00022967"/>
    </source>
</evidence>
<evidence type="ECO:0000256" key="7">
    <source>
        <dbReference type="ARBA" id="ARBA00022840"/>
    </source>
</evidence>
<evidence type="ECO:0000256" key="1">
    <source>
        <dbReference type="ARBA" id="ARBA00004202"/>
    </source>
</evidence>
<evidence type="ECO:0000256" key="2">
    <source>
        <dbReference type="ARBA" id="ARBA00005417"/>
    </source>
</evidence>
<evidence type="ECO:0000256" key="3">
    <source>
        <dbReference type="ARBA" id="ARBA00022448"/>
    </source>
</evidence>
<dbReference type="InterPro" id="IPR017871">
    <property type="entry name" value="ABC_transporter-like_CS"/>
</dbReference>
<dbReference type="HOGENOM" id="CLU_000604_86_7_9"/>
<dbReference type="SUPFAM" id="SSF52540">
    <property type="entry name" value="P-loop containing nucleoside triphosphate hydrolases"/>
    <property type="match status" value="2"/>
</dbReference>
<keyword evidence="9" id="KW-0472">Membrane</keyword>
<dbReference type="GO" id="GO:0043190">
    <property type="term" value="C:ATP-binding cassette (ABC) transporter complex"/>
    <property type="evidence" value="ECO:0007669"/>
    <property type="project" value="TreeGrafter"/>
</dbReference>
<dbReference type="AlphaFoldDB" id="C0EEK0"/>
<feature type="domain" description="ABC transporter" evidence="11">
    <location>
        <begin position="1"/>
        <end position="234"/>
    </location>
</feature>
<dbReference type="InterPro" id="IPR003439">
    <property type="entry name" value="ABC_transporter-like_ATP-bd"/>
</dbReference>
<dbReference type="InterPro" id="IPR050095">
    <property type="entry name" value="ECF_ABC_transporter_ATP-bd"/>
</dbReference>
<feature type="domain" description="ABC transporter" evidence="11">
    <location>
        <begin position="292"/>
        <end position="527"/>
    </location>
</feature>
<dbReference type="InterPro" id="IPR027417">
    <property type="entry name" value="P-loop_NTPase"/>
</dbReference>
<dbReference type="Pfam" id="PF00005">
    <property type="entry name" value="ABC_tran"/>
    <property type="match status" value="2"/>
</dbReference>
<gene>
    <name evidence="12" type="ORF">CLOSTMETH_02291</name>
</gene>
<dbReference type="STRING" id="537013.CLOSTMETH_02291"/>
<accession>C0EEK0</accession>
<keyword evidence="13" id="KW-1185">Reference proteome</keyword>
<reference evidence="12 13" key="1">
    <citation type="submission" date="2009-01" db="EMBL/GenBank/DDBJ databases">
        <authorList>
            <person name="Fulton L."/>
            <person name="Clifton S."/>
            <person name="Fulton B."/>
            <person name="Xu J."/>
            <person name="Minx P."/>
            <person name="Pepin K.H."/>
            <person name="Johnson M."/>
            <person name="Bhonagiri V."/>
            <person name="Nash W.E."/>
            <person name="Mardis E.R."/>
            <person name="Wilson R.K."/>
        </authorList>
    </citation>
    <scope>NUCLEOTIDE SEQUENCE [LARGE SCALE GENOMIC DNA]</scope>
    <source>
        <strain evidence="12 13">DSM 5476</strain>
    </source>
</reference>
<dbReference type="NCBIfam" id="NF010167">
    <property type="entry name" value="PRK13648.1"/>
    <property type="match status" value="2"/>
</dbReference>
<reference evidence="12 13" key="2">
    <citation type="submission" date="2009-02" db="EMBL/GenBank/DDBJ databases">
        <title>Draft genome sequence of Clostridium methylpentosum (DSM 5476).</title>
        <authorList>
            <person name="Sudarsanam P."/>
            <person name="Ley R."/>
            <person name="Guruge J."/>
            <person name="Turnbaugh P.J."/>
            <person name="Mahowald M."/>
            <person name="Liep D."/>
            <person name="Gordon J."/>
        </authorList>
    </citation>
    <scope>NUCLEOTIDE SEQUENCE [LARGE SCALE GENOMIC DNA]</scope>
    <source>
        <strain evidence="12 13">DSM 5476</strain>
    </source>
</reference>
<evidence type="ECO:0000313" key="13">
    <source>
        <dbReference type="Proteomes" id="UP000003340"/>
    </source>
</evidence>
<keyword evidence="6" id="KW-0547">Nucleotide-binding</keyword>
<keyword evidence="7 12" id="KW-0067">ATP-binding</keyword>
<evidence type="ECO:0000256" key="4">
    <source>
        <dbReference type="ARBA" id="ARBA00022475"/>
    </source>
</evidence>
<keyword evidence="8" id="KW-1278">Translocase</keyword>
<keyword evidence="5" id="KW-0677">Repeat</keyword>
<dbReference type="GO" id="GO:0016887">
    <property type="term" value="F:ATP hydrolysis activity"/>
    <property type="evidence" value="ECO:0007669"/>
    <property type="project" value="InterPro"/>
</dbReference>
<dbReference type="PANTHER" id="PTHR43553">
    <property type="entry name" value="HEAVY METAL TRANSPORTER"/>
    <property type="match status" value="1"/>
</dbReference>
<organism evidence="12 13">
    <name type="scientific">[Clostridium] methylpentosum DSM 5476</name>
    <dbReference type="NCBI Taxonomy" id="537013"/>
    <lineage>
        <taxon>Bacteria</taxon>
        <taxon>Bacillati</taxon>
        <taxon>Bacillota</taxon>
        <taxon>Clostridia</taxon>
        <taxon>Eubacteriales</taxon>
        <taxon>Oscillospiraceae</taxon>
        <taxon>Oscillospiraceae incertae sedis</taxon>
    </lineage>
</organism>
<evidence type="ECO:0000259" key="11">
    <source>
        <dbReference type="PROSITE" id="PS50893"/>
    </source>
</evidence>